<evidence type="ECO:0000313" key="3">
    <source>
        <dbReference type="Proteomes" id="UP001501444"/>
    </source>
</evidence>
<comment type="caution">
    <text evidence="2">The sequence shown here is derived from an EMBL/GenBank/DDBJ whole genome shotgun (WGS) entry which is preliminary data.</text>
</comment>
<feature type="transmembrane region" description="Helical" evidence="1">
    <location>
        <begin position="212"/>
        <end position="236"/>
    </location>
</feature>
<sequence>MRLAPYGTQPVSLTVRSAPAAAWQYPPGATGTVSGSDLSVTFPPGAGPGAGILRPADGPAVLPVVSTGPLPPDGLFAPFDLERPVPATVAATVARLPRLGRTGTLVDLDYADRLATSSTAPAAEVWLSSSAPPSLVDALAAAGLTVDARRTVADLRTRLAGEGSALGLRFYLVAGVLAVVLAAAALFSGTVEASSGDLKALRAQGLAARRAATVEPVAAVLLVVVAGLIAVPAAAAAWAAAVPPPLTGLPPTGPPALALAAAVLALAVVAALTTARRR</sequence>
<feature type="transmembrane region" description="Helical" evidence="1">
    <location>
        <begin position="256"/>
        <end position="275"/>
    </location>
</feature>
<keyword evidence="1" id="KW-0812">Transmembrane</keyword>
<evidence type="ECO:0008006" key="4">
    <source>
        <dbReference type="Google" id="ProtNLM"/>
    </source>
</evidence>
<protein>
    <recommendedName>
        <fullName evidence="4">FtsX-like permease family protein</fullName>
    </recommendedName>
</protein>
<keyword evidence="1" id="KW-1133">Transmembrane helix</keyword>
<evidence type="ECO:0000256" key="1">
    <source>
        <dbReference type="SAM" id="Phobius"/>
    </source>
</evidence>
<keyword evidence="3" id="KW-1185">Reference proteome</keyword>
<accession>A0ABP5TR03</accession>
<keyword evidence="1" id="KW-0472">Membrane</keyword>
<reference evidence="3" key="1">
    <citation type="journal article" date="2019" name="Int. J. Syst. Evol. Microbiol.">
        <title>The Global Catalogue of Microorganisms (GCM) 10K type strain sequencing project: providing services to taxonomists for standard genome sequencing and annotation.</title>
        <authorList>
            <consortium name="The Broad Institute Genomics Platform"/>
            <consortium name="The Broad Institute Genome Sequencing Center for Infectious Disease"/>
            <person name="Wu L."/>
            <person name="Ma J."/>
        </authorList>
    </citation>
    <scope>NUCLEOTIDE SEQUENCE [LARGE SCALE GENOMIC DNA]</scope>
    <source>
        <strain evidence="3">JCM 3272</strain>
    </source>
</reference>
<dbReference type="EMBL" id="BAAARV010000040">
    <property type="protein sequence ID" value="GAA2357912.1"/>
    <property type="molecule type" value="Genomic_DNA"/>
</dbReference>
<feature type="transmembrane region" description="Helical" evidence="1">
    <location>
        <begin position="170"/>
        <end position="191"/>
    </location>
</feature>
<name>A0ABP5TR03_9ACTN</name>
<dbReference type="Proteomes" id="UP001501444">
    <property type="component" value="Unassembled WGS sequence"/>
</dbReference>
<proteinExistence type="predicted"/>
<evidence type="ECO:0000313" key="2">
    <source>
        <dbReference type="EMBL" id="GAA2357912.1"/>
    </source>
</evidence>
<gene>
    <name evidence="2" type="ORF">GCM10010170_051410</name>
</gene>
<organism evidence="2 3">
    <name type="scientific">Dactylosporangium salmoneum</name>
    <dbReference type="NCBI Taxonomy" id="53361"/>
    <lineage>
        <taxon>Bacteria</taxon>
        <taxon>Bacillati</taxon>
        <taxon>Actinomycetota</taxon>
        <taxon>Actinomycetes</taxon>
        <taxon>Micromonosporales</taxon>
        <taxon>Micromonosporaceae</taxon>
        <taxon>Dactylosporangium</taxon>
    </lineage>
</organism>